<dbReference type="EMBL" id="GDRN01087444">
    <property type="protein sequence ID" value="JAI61037.1"/>
    <property type="molecule type" value="Transcribed_RNA"/>
</dbReference>
<dbReference type="GO" id="GO:0005634">
    <property type="term" value="C:nucleus"/>
    <property type="evidence" value="ECO:0007669"/>
    <property type="project" value="UniProtKB-SubCell"/>
</dbReference>
<dbReference type="EMBL" id="GDRN01087445">
    <property type="protein sequence ID" value="JAI61036.1"/>
    <property type="molecule type" value="Transcribed_RNA"/>
</dbReference>
<dbReference type="GO" id="GO:0034080">
    <property type="term" value="P:CENP-A containing chromatin assembly"/>
    <property type="evidence" value="ECO:0007669"/>
    <property type="project" value="TreeGrafter"/>
</dbReference>
<protein>
    <recommendedName>
        <fullName evidence="8">Centromere protein I</fullName>
    </recommendedName>
</protein>
<dbReference type="GO" id="GO:0000070">
    <property type="term" value="P:mitotic sister chromatid segregation"/>
    <property type="evidence" value="ECO:0007669"/>
    <property type="project" value="TreeGrafter"/>
</dbReference>
<comment type="similarity">
    <text evidence="3">Belongs to the CENP-I/CTF3 family.</text>
</comment>
<comment type="subcellular location">
    <subcellularLocation>
        <location evidence="2">Chromosome</location>
        <location evidence="2">Centromere</location>
    </subcellularLocation>
    <subcellularLocation>
        <location evidence="1">Nucleus</location>
    </subcellularLocation>
</comment>
<dbReference type="AlphaFoldDB" id="A0A0P4VYH0"/>
<dbReference type="PROSITE" id="PS00213">
    <property type="entry name" value="LIPOCALIN"/>
    <property type="match status" value="1"/>
</dbReference>
<keyword evidence="4" id="KW-0158">Chromosome</keyword>
<dbReference type="PANTHER" id="PTHR48208">
    <property type="entry name" value="CENTROMERE PROTEIN I"/>
    <property type="match status" value="1"/>
</dbReference>
<dbReference type="InterPro" id="IPR022272">
    <property type="entry name" value="Lipocalin_CS"/>
</dbReference>
<name>A0A0P4VYH0_SCYOL</name>
<dbReference type="Pfam" id="PF07778">
    <property type="entry name" value="CENP-I"/>
    <property type="match status" value="1"/>
</dbReference>
<evidence type="ECO:0000313" key="7">
    <source>
        <dbReference type="EMBL" id="JAI61036.1"/>
    </source>
</evidence>
<dbReference type="GO" id="GO:0000939">
    <property type="term" value="C:inner kinetochore"/>
    <property type="evidence" value="ECO:0007669"/>
    <property type="project" value="TreeGrafter"/>
</dbReference>
<accession>A0A0P4VYH0</accession>
<proteinExistence type="inferred from homology"/>
<sequence length="702" mass="79419">MSGEEVDKAVDFLVKNVNTRPKDLPSSEVKEAVVKLEEAALGGLSSSTILTLAQKIIFGKGYDIVIRRRLLYCLIPEGQDFPLQVVPLAVSSAAIKNVNVTWQYAVLSWLEGMLEFGIIHSSEPLIHICYTTIFNLTSSLTLSSVASRILYHITVRQDVTPNRVQVLMRLRLKPGFDTSASFVLRLYHLFRPDFVAGQLADRTVVTRLPQALKTKLLQARLRLQGAAGDLEDLEGKDRVWRDGAKVEKMNIYQRNTAVPQPQFNIYTLTVEEKKSRPVYVTQYQRFAEMVRGMNEWERWVWPTNPAAHLACPVVVPLFRPHQVEVQVGLTNWLEVALRTELVEVISAPSKERQDKLLSTAHELCFSHAASLPVISNFLLELIPRWNHLDNLEKVVKLLEYVSYTSAASLCYGVLPVVSQLMIGQPLIVWCRMVESVTAMACHWLVTAHQERANVTPDGHDWPQQQEYSSALLGTWFLTQKLERMFLLGVLDFQSHPLAVHHILDYYSQLDMYSEELDLPLVFCPPPILTLNIITNADLALTHRLGHILARMKNRLETLKRMMEEGCEEPILLDSLNGMHEVNECVLIFLTGVLEGTALSESWKRRLDNFYPFELLEDVKAGKHAAKFAAVTHALPYLPFFGRALTEIGREWTQTEFKEVRAAVLADLSAAGLTGIEVCNKAFLKEVKEKEEAEGTRKEESVA</sequence>
<evidence type="ECO:0000256" key="4">
    <source>
        <dbReference type="ARBA" id="ARBA00022454"/>
    </source>
</evidence>
<organism evidence="7">
    <name type="scientific">Scylla olivacea</name>
    <name type="common">Orange mud crab</name>
    <name type="synonym">Cancer olivacea</name>
    <dbReference type="NCBI Taxonomy" id="85551"/>
    <lineage>
        <taxon>Eukaryota</taxon>
        <taxon>Metazoa</taxon>
        <taxon>Ecdysozoa</taxon>
        <taxon>Arthropoda</taxon>
        <taxon>Crustacea</taxon>
        <taxon>Multicrustacea</taxon>
        <taxon>Malacostraca</taxon>
        <taxon>Eumalacostraca</taxon>
        <taxon>Eucarida</taxon>
        <taxon>Decapoda</taxon>
        <taxon>Pleocyemata</taxon>
        <taxon>Brachyura</taxon>
        <taxon>Eubrachyura</taxon>
        <taxon>Portunoidea</taxon>
        <taxon>Portunidae</taxon>
        <taxon>Portuninae</taxon>
        <taxon>Scylla</taxon>
    </lineage>
</organism>
<evidence type="ECO:0000256" key="3">
    <source>
        <dbReference type="ARBA" id="ARBA00005470"/>
    </source>
</evidence>
<dbReference type="InterPro" id="IPR012485">
    <property type="entry name" value="CENP-I"/>
</dbReference>
<evidence type="ECO:0000256" key="5">
    <source>
        <dbReference type="ARBA" id="ARBA00023242"/>
    </source>
</evidence>
<evidence type="ECO:0000256" key="1">
    <source>
        <dbReference type="ARBA" id="ARBA00004123"/>
    </source>
</evidence>
<reference evidence="7" key="1">
    <citation type="submission" date="2015-09" db="EMBL/GenBank/DDBJ databases">
        <title>Scylla olivacea transcriptome.</title>
        <authorList>
            <person name="Ikhwanuddin M."/>
        </authorList>
    </citation>
    <scope>NUCLEOTIDE SEQUENCE</scope>
</reference>
<keyword evidence="5" id="KW-0539">Nucleus</keyword>
<evidence type="ECO:0008006" key="8">
    <source>
        <dbReference type="Google" id="ProtNLM"/>
    </source>
</evidence>
<keyword evidence="6" id="KW-0137">Centromere</keyword>
<evidence type="ECO:0000256" key="2">
    <source>
        <dbReference type="ARBA" id="ARBA00004584"/>
    </source>
</evidence>
<dbReference type="PANTHER" id="PTHR48208:SF2">
    <property type="entry name" value="CENTROMERE PROTEIN I"/>
    <property type="match status" value="1"/>
</dbReference>
<evidence type="ECO:0000256" key="6">
    <source>
        <dbReference type="ARBA" id="ARBA00023328"/>
    </source>
</evidence>